<evidence type="ECO:0000313" key="4">
    <source>
        <dbReference type="EMBL" id="KAF4406544.1"/>
    </source>
</evidence>
<keyword evidence="2" id="KW-0175">Coiled coil</keyword>
<evidence type="ECO:0000256" key="2">
    <source>
        <dbReference type="SAM" id="Coils"/>
    </source>
</evidence>
<sequence length="388" mass="41301">PCGFLSTRPDGTIIKINGTLLHWLDHTRAELVGRRRFTDLLTVGGKLYHETHFAPLLRMQGEIGGIALELRRADGGRLPVLVTSVLRHGKDGRPAVVRTTVFDAHDRRSYERELLRARRQADEERDRLQKLVTTLQRSLLPPALPQVPGVEAAAHYRIASPDRVGGDFYDLFPLRGDRWGFFLGDVSGKGPEAATVTSLIRYTLRAAAETAPDLTGVLRTLNTAVLHQDHPGGQPRFCTVVYGELAPDGDGVALTLAGGGHPPALLLHADSTATYRFTPGGMLVGVAEDAEFATARARLAPGDTLLLYTDGLTEARTDDFGGRYGEEALHAFAAALAPARPAAVVAAVSDLLTGFGEGLDDDAAVLALGVPPRVPAVSASGSPTPAPS</sequence>
<accession>A0ABQ7FDT3</accession>
<comment type="caution">
    <text evidence="4">The sequence shown here is derived from an EMBL/GenBank/DDBJ whole genome shotgun (WGS) entry which is preliminary data.</text>
</comment>
<dbReference type="InterPro" id="IPR052016">
    <property type="entry name" value="Bact_Sigma-Reg"/>
</dbReference>
<keyword evidence="1" id="KW-0378">Hydrolase</keyword>
<dbReference type="PANTHER" id="PTHR43156:SF2">
    <property type="entry name" value="STAGE II SPORULATION PROTEIN E"/>
    <property type="match status" value="1"/>
</dbReference>
<reference evidence="4 5" key="1">
    <citation type="submission" date="2019-10" db="EMBL/GenBank/DDBJ databases">
        <title>Streptomyces tenebrisbrunneis sp.nov., an endogenous actinomycete isolated from of Lycium ruthenicum.</title>
        <authorList>
            <person name="Ma L."/>
        </authorList>
    </citation>
    <scope>NUCLEOTIDE SEQUENCE [LARGE SCALE GENOMIC DNA]</scope>
    <source>
        <strain evidence="4 5">TRM 66187</strain>
    </source>
</reference>
<feature type="non-terminal residue" evidence="4">
    <location>
        <position position="1"/>
    </location>
</feature>
<dbReference type="SMART" id="SM00331">
    <property type="entry name" value="PP2C_SIG"/>
    <property type="match status" value="1"/>
</dbReference>
<evidence type="ECO:0000259" key="3">
    <source>
        <dbReference type="SMART" id="SM00331"/>
    </source>
</evidence>
<dbReference type="Gene3D" id="3.60.40.10">
    <property type="entry name" value="PPM-type phosphatase domain"/>
    <property type="match status" value="1"/>
</dbReference>
<dbReference type="RefSeq" id="WP_156207166.1">
    <property type="nucleotide sequence ID" value="NZ_WHPN01000360.1"/>
</dbReference>
<dbReference type="EMBL" id="WHPN01000360">
    <property type="protein sequence ID" value="KAF4406544.1"/>
    <property type="molecule type" value="Genomic_DNA"/>
</dbReference>
<name>A0ABQ7FDT3_9ACTN</name>
<dbReference type="InterPro" id="IPR035965">
    <property type="entry name" value="PAS-like_dom_sf"/>
</dbReference>
<protein>
    <submittedName>
        <fullName evidence="4">SpoIIE family protein phosphatase</fullName>
    </submittedName>
</protein>
<dbReference type="InterPro" id="IPR001932">
    <property type="entry name" value="PPM-type_phosphatase-like_dom"/>
</dbReference>
<organism evidence="4 5">
    <name type="scientific">Streptomyces lycii</name>
    <dbReference type="NCBI Taxonomy" id="2654337"/>
    <lineage>
        <taxon>Bacteria</taxon>
        <taxon>Bacillati</taxon>
        <taxon>Actinomycetota</taxon>
        <taxon>Actinomycetes</taxon>
        <taxon>Kitasatosporales</taxon>
        <taxon>Streptomycetaceae</taxon>
        <taxon>Streptomyces</taxon>
    </lineage>
</organism>
<dbReference type="Proteomes" id="UP000621266">
    <property type="component" value="Unassembled WGS sequence"/>
</dbReference>
<feature type="domain" description="PPM-type phosphatase" evidence="3">
    <location>
        <begin position="147"/>
        <end position="370"/>
    </location>
</feature>
<feature type="coiled-coil region" evidence="2">
    <location>
        <begin position="107"/>
        <end position="138"/>
    </location>
</feature>
<gene>
    <name evidence="4" type="ORF">GCU69_24380</name>
</gene>
<dbReference type="SUPFAM" id="SSF55785">
    <property type="entry name" value="PYP-like sensor domain (PAS domain)"/>
    <property type="match status" value="1"/>
</dbReference>
<proteinExistence type="predicted"/>
<dbReference type="PANTHER" id="PTHR43156">
    <property type="entry name" value="STAGE II SPORULATION PROTEIN E-RELATED"/>
    <property type="match status" value="1"/>
</dbReference>
<dbReference type="Gene3D" id="3.30.450.20">
    <property type="entry name" value="PAS domain"/>
    <property type="match status" value="1"/>
</dbReference>
<dbReference type="InterPro" id="IPR000014">
    <property type="entry name" value="PAS"/>
</dbReference>
<dbReference type="SUPFAM" id="SSF81606">
    <property type="entry name" value="PP2C-like"/>
    <property type="match status" value="1"/>
</dbReference>
<dbReference type="CDD" id="cd00130">
    <property type="entry name" value="PAS"/>
    <property type="match status" value="1"/>
</dbReference>
<keyword evidence="5" id="KW-1185">Reference proteome</keyword>
<evidence type="ECO:0000256" key="1">
    <source>
        <dbReference type="ARBA" id="ARBA00022801"/>
    </source>
</evidence>
<dbReference type="Pfam" id="PF13426">
    <property type="entry name" value="PAS_9"/>
    <property type="match status" value="1"/>
</dbReference>
<evidence type="ECO:0000313" key="5">
    <source>
        <dbReference type="Proteomes" id="UP000621266"/>
    </source>
</evidence>
<dbReference type="InterPro" id="IPR036457">
    <property type="entry name" value="PPM-type-like_dom_sf"/>
</dbReference>
<dbReference type="Pfam" id="PF07228">
    <property type="entry name" value="SpoIIE"/>
    <property type="match status" value="1"/>
</dbReference>